<dbReference type="Proteomes" id="UP000009102">
    <property type="component" value="Chromosome"/>
</dbReference>
<dbReference type="SMART" id="SM00418">
    <property type="entry name" value="HTH_ARSR"/>
    <property type="match status" value="1"/>
</dbReference>
<dbReference type="InterPro" id="IPR051081">
    <property type="entry name" value="HTH_MetalResp_TranReg"/>
</dbReference>
<protein>
    <submittedName>
        <fullName evidence="7">Transcriptional regulator, ArsR family</fullName>
    </submittedName>
</protein>
<dbReference type="AlphaFoldDB" id="D0KWP9"/>
<dbReference type="GO" id="GO:0003677">
    <property type="term" value="F:DNA binding"/>
    <property type="evidence" value="ECO:0007669"/>
    <property type="project" value="UniProtKB-KW"/>
</dbReference>
<dbReference type="PANTHER" id="PTHR33154">
    <property type="entry name" value="TRANSCRIPTIONAL REGULATOR, ARSR FAMILY"/>
    <property type="match status" value="1"/>
</dbReference>
<evidence type="ECO:0000259" key="6">
    <source>
        <dbReference type="PROSITE" id="PS50987"/>
    </source>
</evidence>
<dbReference type="Pfam" id="PF00581">
    <property type="entry name" value="Rhodanese"/>
    <property type="match status" value="1"/>
</dbReference>
<dbReference type="Gene3D" id="1.10.10.10">
    <property type="entry name" value="Winged helix-like DNA-binding domain superfamily/Winged helix DNA-binding domain"/>
    <property type="match status" value="1"/>
</dbReference>
<dbReference type="eggNOG" id="COG0640">
    <property type="taxonomic scope" value="Bacteria"/>
</dbReference>
<reference evidence="7 8" key="1">
    <citation type="submission" date="2009-10" db="EMBL/GenBank/DDBJ databases">
        <title>Complete sequence of Halothiobacillus neapolitanus c2.</title>
        <authorList>
            <consortium name="US DOE Joint Genome Institute"/>
            <person name="Lucas S."/>
            <person name="Copeland A."/>
            <person name="Lapidus A."/>
            <person name="Glavina del Rio T."/>
            <person name="Tice H."/>
            <person name="Bruce D."/>
            <person name="Goodwin L."/>
            <person name="Pitluck S."/>
            <person name="Davenport K."/>
            <person name="Brettin T."/>
            <person name="Detter J.C."/>
            <person name="Han C."/>
            <person name="Tapia R."/>
            <person name="Larimer F."/>
            <person name="Land M."/>
            <person name="Hauser L."/>
            <person name="Kyrpides N."/>
            <person name="Mikhailova N."/>
            <person name="Kerfeld C."/>
            <person name="Cannon G."/>
            <person name="Heinhort S."/>
        </authorList>
    </citation>
    <scope>NUCLEOTIDE SEQUENCE [LARGE SCALE GENOMIC DNA]</scope>
    <source>
        <strain evidence="8">ATCC 23641 / c2</strain>
    </source>
</reference>
<keyword evidence="2" id="KW-0805">Transcription regulation</keyword>
<dbReference type="OrthoDB" id="9814704at2"/>
<dbReference type="PROSITE" id="PS50206">
    <property type="entry name" value="RHODANESE_3"/>
    <property type="match status" value="1"/>
</dbReference>
<keyword evidence="3" id="KW-0238">DNA-binding</keyword>
<dbReference type="Pfam" id="PF01022">
    <property type="entry name" value="HTH_5"/>
    <property type="match status" value="1"/>
</dbReference>
<dbReference type="SMART" id="SM00450">
    <property type="entry name" value="RHOD"/>
    <property type="match status" value="1"/>
</dbReference>
<dbReference type="InterPro" id="IPR001763">
    <property type="entry name" value="Rhodanese-like_dom"/>
</dbReference>
<evidence type="ECO:0000256" key="2">
    <source>
        <dbReference type="ARBA" id="ARBA00023015"/>
    </source>
</evidence>
<proteinExistence type="predicted"/>
<dbReference type="GO" id="GO:0046685">
    <property type="term" value="P:response to arsenic-containing substance"/>
    <property type="evidence" value="ECO:0007669"/>
    <property type="project" value="UniProtKB-KW"/>
</dbReference>
<dbReference type="Gene3D" id="3.40.250.10">
    <property type="entry name" value="Rhodanese-like domain"/>
    <property type="match status" value="1"/>
</dbReference>
<dbReference type="InterPro" id="IPR011991">
    <property type="entry name" value="ArsR-like_HTH"/>
</dbReference>
<dbReference type="EMBL" id="CP001801">
    <property type="protein sequence ID" value="ACX95046.1"/>
    <property type="molecule type" value="Genomic_DNA"/>
</dbReference>
<evidence type="ECO:0000259" key="5">
    <source>
        <dbReference type="PROSITE" id="PS50206"/>
    </source>
</evidence>
<evidence type="ECO:0000256" key="3">
    <source>
        <dbReference type="ARBA" id="ARBA00023125"/>
    </source>
</evidence>
<dbReference type="STRING" id="555778.Hneap_0183"/>
<keyword evidence="8" id="KW-1185">Reference proteome</keyword>
<organism evidence="7 8">
    <name type="scientific">Halothiobacillus neapolitanus (strain ATCC 23641 / DSM 15147 / CIP 104769 / NCIMB 8539 / c2)</name>
    <name type="common">Thiobacillus neapolitanus</name>
    <dbReference type="NCBI Taxonomy" id="555778"/>
    <lineage>
        <taxon>Bacteria</taxon>
        <taxon>Pseudomonadati</taxon>
        <taxon>Pseudomonadota</taxon>
        <taxon>Gammaproteobacteria</taxon>
        <taxon>Chromatiales</taxon>
        <taxon>Halothiobacillaceae</taxon>
        <taxon>Halothiobacillus</taxon>
    </lineage>
</organism>
<dbReference type="NCBIfam" id="NF033788">
    <property type="entry name" value="HTH_metalloreg"/>
    <property type="match status" value="1"/>
</dbReference>
<dbReference type="InterPro" id="IPR036388">
    <property type="entry name" value="WH-like_DNA-bd_sf"/>
</dbReference>
<gene>
    <name evidence="7" type="ordered locus">Hneap_0183</name>
</gene>
<dbReference type="eggNOG" id="COG0607">
    <property type="taxonomic scope" value="Bacteria"/>
</dbReference>
<dbReference type="PRINTS" id="PR00778">
    <property type="entry name" value="HTHARSR"/>
</dbReference>
<dbReference type="SUPFAM" id="SSF46785">
    <property type="entry name" value="Winged helix' DNA-binding domain"/>
    <property type="match status" value="1"/>
</dbReference>
<dbReference type="CDD" id="cd00090">
    <property type="entry name" value="HTH_ARSR"/>
    <property type="match status" value="1"/>
</dbReference>
<dbReference type="CDD" id="cd00158">
    <property type="entry name" value="RHOD"/>
    <property type="match status" value="1"/>
</dbReference>
<dbReference type="HOGENOM" id="CLU_108527_0_0_6"/>
<dbReference type="InterPro" id="IPR036390">
    <property type="entry name" value="WH_DNA-bd_sf"/>
</dbReference>
<evidence type="ECO:0000256" key="1">
    <source>
        <dbReference type="ARBA" id="ARBA00022849"/>
    </source>
</evidence>
<evidence type="ECO:0000313" key="8">
    <source>
        <dbReference type="Proteomes" id="UP000009102"/>
    </source>
</evidence>
<accession>D0KWP9</accession>
<evidence type="ECO:0000313" key="7">
    <source>
        <dbReference type="EMBL" id="ACX95046.1"/>
    </source>
</evidence>
<dbReference type="GO" id="GO:0003700">
    <property type="term" value="F:DNA-binding transcription factor activity"/>
    <property type="evidence" value="ECO:0007669"/>
    <property type="project" value="InterPro"/>
</dbReference>
<dbReference type="KEGG" id="hna:Hneap_0183"/>
<dbReference type="SUPFAM" id="SSF52821">
    <property type="entry name" value="Rhodanese/Cell cycle control phosphatase"/>
    <property type="match status" value="1"/>
</dbReference>
<feature type="domain" description="Rhodanese" evidence="5">
    <location>
        <begin position="127"/>
        <end position="216"/>
    </location>
</feature>
<keyword evidence="1" id="KW-0059">Arsenical resistance</keyword>
<feature type="domain" description="HTH arsR-type" evidence="6">
    <location>
        <begin position="3"/>
        <end position="97"/>
    </location>
</feature>
<keyword evidence="4" id="KW-0804">Transcription</keyword>
<sequence length="227" mass="24899">MAFKQDLNDQFARMGKVLGSGRRLELLDYLAQAPRSVEQLAEVSGLTVANTSQHLQKMQQAGLVRANRQGKYIIYQLADGEVVTLLNTLHTLADRHLAEVRALVATHLAPRDALAPITLDELRPHMASGDMTLIDVRPPQEFAAGHLPSAVNIPPDQLASALDRLDPKRPVVAYCRGRYCAFSYDAVAALRERGFSARRLAVGFPEWQLAGHPVIYPATSPTNQASL</sequence>
<dbReference type="RefSeq" id="WP_012823082.1">
    <property type="nucleotide sequence ID" value="NC_013422.1"/>
</dbReference>
<dbReference type="PROSITE" id="PS50987">
    <property type="entry name" value="HTH_ARSR_2"/>
    <property type="match status" value="1"/>
</dbReference>
<dbReference type="PANTHER" id="PTHR33154:SF18">
    <property type="entry name" value="ARSENICAL RESISTANCE OPERON REPRESSOR"/>
    <property type="match status" value="1"/>
</dbReference>
<dbReference type="InterPro" id="IPR036873">
    <property type="entry name" value="Rhodanese-like_dom_sf"/>
</dbReference>
<dbReference type="InterPro" id="IPR001845">
    <property type="entry name" value="HTH_ArsR_DNA-bd_dom"/>
</dbReference>
<evidence type="ECO:0000256" key="4">
    <source>
        <dbReference type="ARBA" id="ARBA00023163"/>
    </source>
</evidence>
<name>D0KWP9_HALNC</name>